<dbReference type="InterPro" id="IPR014001">
    <property type="entry name" value="Helicase_ATP-bd"/>
</dbReference>
<feature type="region of interest" description="Disordered" evidence="5">
    <location>
        <begin position="635"/>
        <end position="661"/>
    </location>
</feature>
<keyword evidence="1" id="KW-0547">Nucleotide-binding</keyword>
<reference evidence="8 9" key="1">
    <citation type="journal article" date="2017" name="Int. J. Parasitol.">
        <title>The genome of the protozoan parasite Cystoisospora suis and a reverse vaccinology approach to identify vaccine candidates.</title>
        <authorList>
            <person name="Palmieri N."/>
            <person name="Shrestha A."/>
            <person name="Ruttkowski B."/>
            <person name="Beck T."/>
            <person name="Vogl C."/>
            <person name="Tomley F."/>
            <person name="Blake D.P."/>
            <person name="Joachim A."/>
        </authorList>
    </citation>
    <scope>NUCLEOTIDE SEQUENCE [LARGE SCALE GENOMIC DNA]</scope>
    <source>
        <strain evidence="8 9">Wien I</strain>
    </source>
</reference>
<dbReference type="GO" id="GO:0003724">
    <property type="term" value="F:RNA helicase activity"/>
    <property type="evidence" value="ECO:0007669"/>
    <property type="project" value="TreeGrafter"/>
</dbReference>
<evidence type="ECO:0000256" key="5">
    <source>
        <dbReference type="SAM" id="MobiDB-lite"/>
    </source>
</evidence>
<keyword evidence="3 8" id="KW-0347">Helicase</keyword>
<proteinExistence type="predicted"/>
<dbReference type="SUPFAM" id="SSF52540">
    <property type="entry name" value="P-loop containing nucleoside triphosphate hydrolases"/>
    <property type="match status" value="1"/>
</dbReference>
<dbReference type="Proteomes" id="UP000221165">
    <property type="component" value="Unassembled WGS sequence"/>
</dbReference>
<evidence type="ECO:0000313" key="8">
    <source>
        <dbReference type="EMBL" id="PHJ25613.1"/>
    </source>
</evidence>
<dbReference type="Gene3D" id="3.40.50.300">
    <property type="entry name" value="P-loop containing nucleotide triphosphate hydrolases"/>
    <property type="match status" value="2"/>
</dbReference>
<dbReference type="PANTHER" id="PTHR47959:SF1">
    <property type="entry name" value="ATP-DEPENDENT RNA HELICASE DBPA"/>
    <property type="match status" value="1"/>
</dbReference>
<dbReference type="Pfam" id="PF00270">
    <property type="entry name" value="DEAD"/>
    <property type="match status" value="1"/>
</dbReference>
<evidence type="ECO:0000313" key="9">
    <source>
        <dbReference type="Proteomes" id="UP000221165"/>
    </source>
</evidence>
<evidence type="ECO:0000256" key="1">
    <source>
        <dbReference type="ARBA" id="ARBA00022741"/>
    </source>
</evidence>
<dbReference type="GO" id="GO:0005524">
    <property type="term" value="F:ATP binding"/>
    <property type="evidence" value="ECO:0007669"/>
    <property type="project" value="UniProtKB-KW"/>
</dbReference>
<keyword evidence="2" id="KW-0378">Hydrolase</keyword>
<dbReference type="GO" id="GO:0016787">
    <property type="term" value="F:hydrolase activity"/>
    <property type="evidence" value="ECO:0007669"/>
    <property type="project" value="UniProtKB-KW"/>
</dbReference>
<evidence type="ECO:0000256" key="2">
    <source>
        <dbReference type="ARBA" id="ARBA00022801"/>
    </source>
</evidence>
<feature type="domain" description="Helicase C-terminal" evidence="7">
    <location>
        <begin position="478"/>
        <end position="628"/>
    </location>
</feature>
<evidence type="ECO:0000259" key="7">
    <source>
        <dbReference type="PROSITE" id="PS51194"/>
    </source>
</evidence>
<evidence type="ECO:0000259" key="6">
    <source>
        <dbReference type="PROSITE" id="PS51192"/>
    </source>
</evidence>
<dbReference type="GO" id="GO:0003676">
    <property type="term" value="F:nucleic acid binding"/>
    <property type="evidence" value="ECO:0007669"/>
    <property type="project" value="InterPro"/>
</dbReference>
<sequence>EGREGTAPTVALSFSRSNQHIGIFNSRLPSAFFVPFRFSPSIGRTLHRGSTALYRIKRSSYSPTNPNLLTAALTQTGSKASLFPGHWRKYSSSRLLVSCFPISIGLGNRLSALFSAPLAHHDEEAGLSSSTTSEKTPAALSSTPTQSSSETTPAEVSSGESSTDTPADRPPIETPSANPSTDIHSHTIPREVPSSSTKSEEAPTEENVSFPRIGIFPDFAEALQGLGVTRTTDIQQLAIPAILGGLDTVIGAETGSGKTLGYIIGVVQNILIQKMIHEKKEDAAMMEKEALPIPRHHPYAVIIVPTRELALQVVAWVRRLCRKTTITAQLMLGTYTRWPFGTLALPTSPDLVVCTPSVLAPFARGTKTKSLGPFREIQVVVLDEADMLLDGGYRESMDAIFTAFRKADQQLAREKRRRTQYIFAAATIPDRGPKSVRKTITSLCPKATFFYTRSLHQHKEQLAQEFIEVPPGASEEDRMALLLGKLRELSGNEKVMIFCNTAQTAQRVLKTLEKEIPASRPKLFSSDIDQKDRAFNLGLFSRGKCRVLVCTDAASRGLDIVGVTLVVQYDFALSAVSHLHRVGRVARAGQPGRALNFFSEDQKLLVSIVQEAARDPHSTSVAAAFSRRRSFRKKIKADKENSGLQPSQSEDENAGTGTEAP</sequence>
<evidence type="ECO:0000256" key="3">
    <source>
        <dbReference type="ARBA" id="ARBA00022806"/>
    </source>
</evidence>
<feature type="region of interest" description="Disordered" evidence="5">
    <location>
        <begin position="125"/>
        <end position="209"/>
    </location>
</feature>
<dbReference type="PROSITE" id="PS51194">
    <property type="entry name" value="HELICASE_CTER"/>
    <property type="match status" value="1"/>
</dbReference>
<dbReference type="InterPro" id="IPR011545">
    <property type="entry name" value="DEAD/DEAH_box_helicase_dom"/>
</dbReference>
<dbReference type="RefSeq" id="XP_067927259.1">
    <property type="nucleotide sequence ID" value="XM_068060764.1"/>
</dbReference>
<feature type="domain" description="Helicase ATP-binding" evidence="6">
    <location>
        <begin position="239"/>
        <end position="446"/>
    </location>
</feature>
<protein>
    <submittedName>
        <fullName evidence="8">Dead deah box helicase domain-containing protein</fullName>
    </submittedName>
</protein>
<organism evidence="8 9">
    <name type="scientific">Cystoisospora suis</name>
    <dbReference type="NCBI Taxonomy" id="483139"/>
    <lineage>
        <taxon>Eukaryota</taxon>
        <taxon>Sar</taxon>
        <taxon>Alveolata</taxon>
        <taxon>Apicomplexa</taxon>
        <taxon>Conoidasida</taxon>
        <taxon>Coccidia</taxon>
        <taxon>Eucoccidiorida</taxon>
        <taxon>Eimeriorina</taxon>
        <taxon>Sarcocystidae</taxon>
        <taxon>Cystoisospora</taxon>
    </lineage>
</organism>
<dbReference type="AlphaFoldDB" id="A0A2C6LGE9"/>
<dbReference type="PROSITE" id="PS51192">
    <property type="entry name" value="HELICASE_ATP_BIND_1"/>
    <property type="match status" value="1"/>
</dbReference>
<dbReference type="GeneID" id="94423975"/>
<dbReference type="SMART" id="SM00487">
    <property type="entry name" value="DEXDc"/>
    <property type="match status" value="1"/>
</dbReference>
<dbReference type="Pfam" id="PF00271">
    <property type="entry name" value="Helicase_C"/>
    <property type="match status" value="1"/>
</dbReference>
<dbReference type="CDD" id="cd00268">
    <property type="entry name" value="DEADc"/>
    <property type="match status" value="1"/>
</dbReference>
<dbReference type="InterPro" id="IPR027417">
    <property type="entry name" value="P-loop_NTPase"/>
</dbReference>
<comment type="caution">
    <text evidence="8">The sequence shown here is derived from an EMBL/GenBank/DDBJ whole genome shotgun (WGS) entry which is preliminary data.</text>
</comment>
<dbReference type="CDD" id="cd18787">
    <property type="entry name" value="SF2_C_DEAD"/>
    <property type="match status" value="1"/>
</dbReference>
<dbReference type="GO" id="GO:0005829">
    <property type="term" value="C:cytosol"/>
    <property type="evidence" value="ECO:0007669"/>
    <property type="project" value="TreeGrafter"/>
</dbReference>
<dbReference type="EMBL" id="MIGC01000199">
    <property type="protein sequence ID" value="PHJ25613.1"/>
    <property type="molecule type" value="Genomic_DNA"/>
</dbReference>
<keyword evidence="9" id="KW-1185">Reference proteome</keyword>
<keyword evidence="4" id="KW-0067">ATP-binding</keyword>
<dbReference type="OrthoDB" id="329274at2759"/>
<dbReference type="InterPro" id="IPR044742">
    <property type="entry name" value="DEAD/DEAH_RhlB"/>
</dbReference>
<accession>A0A2C6LGE9</accession>
<feature type="compositionally biased region" description="Low complexity" evidence="5">
    <location>
        <begin position="136"/>
        <end position="154"/>
    </location>
</feature>
<dbReference type="VEuPathDB" id="ToxoDB:CSUI_000530"/>
<feature type="non-terminal residue" evidence="8">
    <location>
        <position position="1"/>
    </location>
</feature>
<gene>
    <name evidence="8" type="ORF">CSUI_000530</name>
</gene>
<name>A0A2C6LGE9_9APIC</name>
<evidence type="ECO:0000256" key="4">
    <source>
        <dbReference type="ARBA" id="ARBA00022840"/>
    </source>
</evidence>
<dbReference type="SMART" id="SM00490">
    <property type="entry name" value="HELICc"/>
    <property type="match status" value="1"/>
</dbReference>
<dbReference type="InterPro" id="IPR050079">
    <property type="entry name" value="DEAD_box_RNA_helicase"/>
</dbReference>
<dbReference type="PANTHER" id="PTHR47959">
    <property type="entry name" value="ATP-DEPENDENT RNA HELICASE RHLE-RELATED"/>
    <property type="match status" value="1"/>
</dbReference>
<dbReference type="InterPro" id="IPR001650">
    <property type="entry name" value="Helicase_C-like"/>
</dbReference>